<dbReference type="GO" id="GO:0016787">
    <property type="term" value="F:hydrolase activity"/>
    <property type="evidence" value="ECO:0007669"/>
    <property type="project" value="UniProtKB-KW"/>
</dbReference>
<dbReference type="PANTHER" id="PTHR47963:SF8">
    <property type="entry name" value="ATP-DEPENDENT RNA HELICASE DEAD"/>
    <property type="match status" value="1"/>
</dbReference>
<evidence type="ECO:0000313" key="15">
    <source>
        <dbReference type="EMBL" id="CAB4981831.1"/>
    </source>
</evidence>
<dbReference type="InterPro" id="IPR000629">
    <property type="entry name" value="RNA-helicase_DEAD-box_CS"/>
</dbReference>
<dbReference type="PANTHER" id="PTHR47963">
    <property type="entry name" value="DEAD-BOX ATP-DEPENDENT RNA HELICASE 47, MITOCHONDRIAL"/>
    <property type="match status" value="1"/>
</dbReference>
<dbReference type="CDD" id="cd18787">
    <property type="entry name" value="SF2_C_DEAD"/>
    <property type="match status" value="1"/>
</dbReference>
<evidence type="ECO:0000259" key="8">
    <source>
        <dbReference type="PROSITE" id="PS51192"/>
    </source>
</evidence>
<feature type="region of interest" description="Disordered" evidence="7">
    <location>
        <begin position="495"/>
        <end position="535"/>
    </location>
</feature>
<feature type="domain" description="DEAD-box RNA helicase Q" evidence="10">
    <location>
        <begin position="57"/>
        <end position="85"/>
    </location>
</feature>
<dbReference type="PROSITE" id="PS51194">
    <property type="entry name" value="HELICASE_CTER"/>
    <property type="match status" value="1"/>
</dbReference>
<dbReference type="GO" id="GO:0009409">
    <property type="term" value="P:response to cold"/>
    <property type="evidence" value="ECO:0007669"/>
    <property type="project" value="TreeGrafter"/>
</dbReference>
<dbReference type="CDD" id="cd00268">
    <property type="entry name" value="DEADc"/>
    <property type="match status" value="1"/>
</dbReference>
<organism evidence="14">
    <name type="scientific">freshwater metagenome</name>
    <dbReference type="NCBI Taxonomy" id="449393"/>
    <lineage>
        <taxon>unclassified sequences</taxon>
        <taxon>metagenomes</taxon>
        <taxon>ecological metagenomes</taxon>
    </lineage>
</organism>
<dbReference type="PROSITE" id="PS51192">
    <property type="entry name" value="HELICASE_ATP_BIND_1"/>
    <property type="match status" value="1"/>
</dbReference>
<feature type="compositionally biased region" description="Basic and acidic residues" evidence="7">
    <location>
        <begin position="1"/>
        <end position="11"/>
    </location>
</feature>
<dbReference type="GO" id="GO:0003724">
    <property type="term" value="F:RNA helicase activity"/>
    <property type="evidence" value="ECO:0007669"/>
    <property type="project" value="UniProtKB-EC"/>
</dbReference>
<keyword evidence="4" id="KW-0378">Hydrolase</keyword>
<evidence type="ECO:0000256" key="6">
    <source>
        <dbReference type="ARBA" id="ARBA00022840"/>
    </source>
</evidence>
<feature type="region of interest" description="Disordered" evidence="7">
    <location>
        <begin position="1"/>
        <end position="53"/>
    </location>
</feature>
<dbReference type="PROSITE" id="PS00039">
    <property type="entry name" value="DEAD_ATP_HELICASE"/>
    <property type="match status" value="1"/>
</dbReference>
<gene>
    <name evidence="12" type="ORF">UFOPK2656_00234</name>
    <name evidence="13" type="ORF">UFOPK3267_00341</name>
    <name evidence="14" type="ORF">UFOPK3651_01685</name>
    <name evidence="15" type="ORF">UFOPK3931_00857</name>
    <name evidence="11" type="ORF">UFOPK4189_01982</name>
</gene>
<dbReference type="InterPro" id="IPR027417">
    <property type="entry name" value="P-loop_NTPase"/>
</dbReference>
<evidence type="ECO:0000256" key="5">
    <source>
        <dbReference type="ARBA" id="ARBA00022806"/>
    </source>
</evidence>
<keyword evidence="2" id="KW-0963">Cytoplasm</keyword>
<sequence length="614" mass="66363">MSDETTEHQSDDVTSDVTPQEPAVQEPTPQEPAPQESAEQAPAEHEPAAQHAAPQENGFAALGLRPELLKALDALGYEEPTPIQRETIPYLMAGKDLLGQAATGTGKTAAFALPALQLINGRAASKPVALVLVPTRELAMQVSEAFFRYGNTLGAKCVPVYGGQPIFRQLQALDRGVHIVVGTPGRVIDHIGRGSLNLDGIKMVVLDEADEMLDMGFADDIESILEGIPQPHQTVLFSATMPPRINSIAKRYQTDPVKINVVRGDTKASAGKVRQCAYIVQRNHKPAALGRILDIESPGGALVFCRTRTEVDQLTETMNARGYRAEALHGGMDQAQRDRVMSRLRDGTAELLVATDVAARGLDVDTLTHVVNYDVPSAPESYVHRIGRVGRAGREGVAITLAEPREQRLLANIERLTKQPILIVKVPSIADLRAAQLEQTVASIRESLAAEDLEAYYPVLNALQGEANEKRIALAAIRLFHELAGNVVDETEIPDMTHRMERSRSEGDKFDKGAKGKFDRGDRGDSGPRDPRAKGGTTGFVYISLGRGMGIRPGDLVGAIANETDLVGREIGPIKITEKFSVVGVPDKAVDKVIAALKSTTIKGQKPTVRRYTD</sequence>
<dbReference type="GO" id="GO:0005829">
    <property type="term" value="C:cytosol"/>
    <property type="evidence" value="ECO:0007669"/>
    <property type="project" value="TreeGrafter"/>
</dbReference>
<dbReference type="SUPFAM" id="SSF52540">
    <property type="entry name" value="P-loop containing nucleoside triphosphate hydrolases"/>
    <property type="match status" value="1"/>
</dbReference>
<dbReference type="EMBL" id="CAEZYF010000001">
    <property type="protein sequence ID" value="CAB4703999.1"/>
    <property type="molecule type" value="Genomic_DNA"/>
</dbReference>
<keyword evidence="5" id="KW-0347">Helicase</keyword>
<dbReference type="InterPro" id="IPR014001">
    <property type="entry name" value="Helicase_ATP-bd"/>
</dbReference>
<feature type="compositionally biased region" description="Basic and acidic residues" evidence="7">
    <location>
        <begin position="495"/>
        <end position="533"/>
    </location>
</feature>
<dbReference type="CDD" id="cd12252">
    <property type="entry name" value="RRM_DbpA"/>
    <property type="match status" value="1"/>
</dbReference>
<evidence type="ECO:0000313" key="14">
    <source>
        <dbReference type="EMBL" id="CAB4934201.1"/>
    </source>
</evidence>
<dbReference type="EC" id="3.6.4.13" evidence="1"/>
<dbReference type="InterPro" id="IPR044742">
    <property type="entry name" value="DEAD/DEAH_RhlB"/>
</dbReference>
<dbReference type="GO" id="GO:0033592">
    <property type="term" value="F:RNA strand annealing activity"/>
    <property type="evidence" value="ECO:0007669"/>
    <property type="project" value="TreeGrafter"/>
</dbReference>
<evidence type="ECO:0000259" key="10">
    <source>
        <dbReference type="PROSITE" id="PS51195"/>
    </source>
</evidence>
<proteinExistence type="predicted"/>
<dbReference type="SMART" id="SM00490">
    <property type="entry name" value="HELICc"/>
    <property type="match status" value="1"/>
</dbReference>
<evidence type="ECO:0000256" key="2">
    <source>
        <dbReference type="ARBA" id="ARBA00022490"/>
    </source>
</evidence>
<dbReference type="FunFam" id="3.40.50.300:FF:000108">
    <property type="entry name" value="ATP-dependent RNA helicase RhlE"/>
    <property type="match status" value="1"/>
</dbReference>
<reference evidence="14" key="1">
    <citation type="submission" date="2020-05" db="EMBL/GenBank/DDBJ databases">
        <authorList>
            <person name="Chiriac C."/>
            <person name="Salcher M."/>
            <person name="Ghai R."/>
            <person name="Kavagutti S V."/>
        </authorList>
    </citation>
    <scope>NUCLEOTIDE SEQUENCE</scope>
</reference>
<evidence type="ECO:0000256" key="7">
    <source>
        <dbReference type="SAM" id="MobiDB-lite"/>
    </source>
</evidence>
<evidence type="ECO:0000313" key="11">
    <source>
        <dbReference type="EMBL" id="CAB4364217.1"/>
    </source>
</evidence>
<evidence type="ECO:0000256" key="3">
    <source>
        <dbReference type="ARBA" id="ARBA00022741"/>
    </source>
</evidence>
<dbReference type="GO" id="GO:0005840">
    <property type="term" value="C:ribosome"/>
    <property type="evidence" value="ECO:0007669"/>
    <property type="project" value="TreeGrafter"/>
</dbReference>
<dbReference type="PROSITE" id="PS51195">
    <property type="entry name" value="Q_MOTIF"/>
    <property type="match status" value="1"/>
</dbReference>
<evidence type="ECO:0000256" key="4">
    <source>
        <dbReference type="ARBA" id="ARBA00022801"/>
    </source>
</evidence>
<dbReference type="Gene3D" id="3.40.50.300">
    <property type="entry name" value="P-loop containing nucleotide triphosphate hydrolases"/>
    <property type="match status" value="2"/>
</dbReference>
<name>A0A6J7ITX1_9ZZZZ</name>
<dbReference type="InterPro" id="IPR005580">
    <property type="entry name" value="DbpA/CsdA_RNA-bd_dom"/>
</dbReference>
<dbReference type="Gene3D" id="3.30.70.330">
    <property type="match status" value="1"/>
</dbReference>
<keyword evidence="3" id="KW-0547">Nucleotide-binding</keyword>
<evidence type="ECO:0000313" key="12">
    <source>
        <dbReference type="EMBL" id="CAB4703999.1"/>
    </source>
</evidence>
<dbReference type="EMBL" id="CAFBMT010000008">
    <property type="protein sequence ID" value="CAB4934201.1"/>
    <property type="molecule type" value="Genomic_DNA"/>
</dbReference>
<feature type="compositionally biased region" description="Low complexity" evidence="7">
    <location>
        <begin position="19"/>
        <end position="41"/>
    </location>
</feature>
<dbReference type="EMBL" id="CAFBOL010000015">
    <property type="protein sequence ID" value="CAB4981831.1"/>
    <property type="molecule type" value="Genomic_DNA"/>
</dbReference>
<feature type="domain" description="Helicase ATP-binding" evidence="8">
    <location>
        <begin position="88"/>
        <end position="259"/>
    </location>
</feature>
<feature type="domain" description="Helicase C-terminal" evidence="9">
    <location>
        <begin position="288"/>
        <end position="433"/>
    </location>
</feature>
<evidence type="ECO:0000313" key="13">
    <source>
        <dbReference type="EMBL" id="CAB4846786.1"/>
    </source>
</evidence>
<dbReference type="InterPro" id="IPR050547">
    <property type="entry name" value="DEAD_box_RNA_helicases"/>
</dbReference>
<dbReference type="Pfam" id="PF03880">
    <property type="entry name" value="DbpA"/>
    <property type="match status" value="1"/>
</dbReference>
<dbReference type="InterPro" id="IPR012677">
    <property type="entry name" value="Nucleotide-bd_a/b_plait_sf"/>
</dbReference>
<protein>
    <recommendedName>
        <fullName evidence="1">RNA helicase</fullName>
        <ecNumber evidence="1">3.6.4.13</ecNumber>
    </recommendedName>
</protein>
<dbReference type="GO" id="GO:0005524">
    <property type="term" value="F:ATP binding"/>
    <property type="evidence" value="ECO:0007669"/>
    <property type="project" value="UniProtKB-KW"/>
</dbReference>
<dbReference type="InterPro" id="IPR001650">
    <property type="entry name" value="Helicase_C-like"/>
</dbReference>
<evidence type="ECO:0000259" key="9">
    <source>
        <dbReference type="PROSITE" id="PS51194"/>
    </source>
</evidence>
<evidence type="ECO:0000256" key="1">
    <source>
        <dbReference type="ARBA" id="ARBA00012552"/>
    </source>
</evidence>
<dbReference type="EMBL" id="CAESGF010000011">
    <property type="protein sequence ID" value="CAB4364217.1"/>
    <property type="molecule type" value="Genomic_DNA"/>
</dbReference>
<dbReference type="AlphaFoldDB" id="A0A6J7ITX1"/>
<keyword evidence="6" id="KW-0067">ATP-binding</keyword>
<dbReference type="Pfam" id="PF00271">
    <property type="entry name" value="Helicase_C"/>
    <property type="match status" value="1"/>
</dbReference>
<dbReference type="InterPro" id="IPR014014">
    <property type="entry name" value="RNA_helicase_DEAD_Q_motif"/>
</dbReference>
<dbReference type="InterPro" id="IPR011545">
    <property type="entry name" value="DEAD/DEAH_box_helicase_dom"/>
</dbReference>
<dbReference type="Pfam" id="PF00270">
    <property type="entry name" value="DEAD"/>
    <property type="match status" value="1"/>
</dbReference>
<accession>A0A6J7ITX1</accession>
<dbReference type="EMBL" id="CAFBIY010000011">
    <property type="protein sequence ID" value="CAB4846786.1"/>
    <property type="molecule type" value="Genomic_DNA"/>
</dbReference>
<dbReference type="SMART" id="SM00487">
    <property type="entry name" value="DEXDc"/>
    <property type="match status" value="1"/>
</dbReference>